<feature type="region of interest" description="Disordered" evidence="1">
    <location>
        <begin position="24"/>
        <end position="48"/>
    </location>
</feature>
<name>A0A8T0EBZ9_ARGBR</name>
<dbReference type="Proteomes" id="UP000807504">
    <property type="component" value="Unassembled WGS sequence"/>
</dbReference>
<evidence type="ECO:0000313" key="3">
    <source>
        <dbReference type="Proteomes" id="UP000807504"/>
    </source>
</evidence>
<reference evidence="2" key="1">
    <citation type="journal article" date="2020" name="bioRxiv">
        <title>Chromosome-level reference genome of the European wasp spider Argiope bruennichi: a resource for studies on range expansion and evolutionary adaptation.</title>
        <authorList>
            <person name="Sheffer M.M."/>
            <person name="Hoppe A."/>
            <person name="Krehenwinkel H."/>
            <person name="Uhl G."/>
            <person name="Kuss A.W."/>
            <person name="Jensen L."/>
            <person name="Jensen C."/>
            <person name="Gillespie R.G."/>
            <person name="Hoff K.J."/>
            <person name="Prost S."/>
        </authorList>
    </citation>
    <scope>NUCLEOTIDE SEQUENCE</scope>
</reference>
<reference evidence="2" key="2">
    <citation type="submission" date="2020-06" db="EMBL/GenBank/DDBJ databases">
        <authorList>
            <person name="Sheffer M."/>
        </authorList>
    </citation>
    <scope>NUCLEOTIDE SEQUENCE</scope>
</reference>
<proteinExistence type="predicted"/>
<dbReference type="EMBL" id="JABXBU010002228">
    <property type="protein sequence ID" value="KAF8770170.1"/>
    <property type="molecule type" value="Genomic_DNA"/>
</dbReference>
<comment type="caution">
    <text evidence="2">The sequence shown here is derived from an EMBL/GenBank/DDBJ whole genome shotgun (WGS) entry which is preliminary data.</text>
</comment>
<evidence type="ECO:0000256" key="1">
    <source>
        <dbReference type="SAM" id="MobiDB-lite"/>
    </source>
</evidence>
<sequence length="130" mass="14989">MESSRLVILEENISRYPIQIREEERGLQRGGSKECRSLQGDRQNQSAEASPYEILLGPRFIFRDFSDIEQWDGDFFLGPISVAEKSKAAPIIGSAMQTGGRWAPVTLSPRHYNRKLIFTMTSKKRRDFFF</sequence>
<feature type="compositionally biased region" description="Basic and acidic residues" evidence="1">
    <location>
        <begin position="24"/>
        <end position="36"/>
    </location>
</feature>
<gene>
    <name evidence="2" type="ORF">HNY73_017734</name>
</gene>
<evidence type="ECO:0000313" key="2">
    <source>
        <dbReference type="EMBL" id="KAF8770170.1"/>
    </source>
</evidence>
<accession>A0A8T0EBZ9</accession>
<organism evidence="2 3">
    <name type="scientific">Argiope bruennichi</name>
    <name type="common">Wasp spider</name>
    <name type="synonym">Aranea bruennichi</name>
    <dbReference type="NCBI Taxonomy" id="94029"/>
    <lineage>
        <taxon>Eukaryota</taxon>
        <taxon>Metazoa</taxon>
        <taxon>Ecdysozoa</taxon>
        <taxon>Arthropoda</taxon>
        <taxon>Chelicerata</taxon>
        <taxon>Arachnida</taxon>
        <taxon>Araneae</taxon>
        <taxon>Araneomorphae</taxon>
        <taxon>Entelegynae</taxon>
        <taxon>Araneoidea</taxon>
        <taxon>Araneidae</taxon>
        <taxon>Argiope</taxon>
    </lineage>
</organism>
<keyword evidence="3" id="KW-1185">Reference proteome</keyword>
<protein>
    <submittedName>
        <fullName evidence="2">Uncharacterized protein</fullName>
    </submittedName>
</protein>
<dbReference type="AlphaFoldDB" id="A0A8T0EBZ9"/>